<name>A0A4Q7NNV2_9ACTN</name>
<proteinExistence type="predicted"/>
<dbReference type="Proteomes" id="UP000293638">
    <property type="component" value="Unassembled WGS sequence"/>
</dbReference>
<accession>A0A4Q7NNV2</accession>
<keyword evidence="1" id="KW-0732">Signal</keyword>
<dbReference type="InterPro" id="IPR029055">
    <property type="entry name" value="Ntn_hydrolases_N"/>
</dbReference>
<protein>
    <submittedName>
        <fullName evidence="2">Gamma-glutamyltranspeptidase</fullName>
    </submittedName>
</protein>
<evidence type="ECO:0000313" key="2">
    <source>
        <dbReference type="EMBL" id="RZS86915.1"/>
    </source>
</evidence>
<reference evidence="2 3" key="1">
    <citation type="submission" date="2019-02" db="EMBL/GenBank/DDBJ databases">
        <title>Genomic Encyclopedia of Type Strains, Phase IV (KMG-IV): sequencing the most valuable type-strain genomes for metagenomic binning, comparative biology and taxonomic classification.</title>
        <authorList>
            <person name="Goeker M."/>
        </authorList>
    </citation>
    <scope>NUCLEOTIDE SEQUENCE [LARGE SCALE GENOMIC DNA]</scope>
    <source>
        <strain evidence="2 3">DSM 45622</strain>
    </source>
</reference>
<dbReference type="AlphaFoldDB" id="A0A4Q7NNV2"/>
<dbReference type="EMBL" id="SGXD01000003">
    <property type="protein sequence ID" value="RZS86915.1"/>
    <property type="molecule type" value="Genomic_DNA"/>
</dbReference>
<feature type="signal peptide" evidence="1">
    <location>
        <begin position="1"/>
        <end position="20"/>
    </location>
</feature>
<evidence type="ECO:0000256" key="1">
    <source>
        <dbReference type="SAM" id="SignalP"/>
    </source>
</evidence>
<dbReference type="Pfam" id="PF01019">
    <property type="entry name" value="G_glu_transpept"/>
    <property type="match status" value="1"/>
</dbReference>
<evidence type="ECO:0000313" key="3">
    <source>
        <dbReference type="Proteomes" id="UP000293638"/>
    </source>
</evidence>
<organism evidence="2 3">
    <name type="scientific">Motilibacter rhizosphaerae</name>
    <dbReference type="NCBI Taxonomy" id="598652"/>
    <lineage>
        <taxon>Bacteria</taxon>
        <taxon>Bacillati</taxon>
        <taxon>Actinomycetota</taxon>
        <taxon>Actinomycetes</taxon>
        <taxon>Motilibacterales</taxon>
        <taxon>Motilibacteraceae</taxon>
        <taxon>Motilibacter</taxon>
    </lineage>
</organism>
<dbReference type="SUPFAM" id="SSF56235">
    <property type="entry name" value="N-terminal nucleophile aminohydrolases (Ntn hydrolases)"/>
    <property type="match status" value="1"/>
</dbReference>
<keyword evidence="3" id="KW-1185">Reference proteome</keyword>
<gene>
    <name evidence="2" type="ORF">EV189_2333</name>
</gene>
<sequence length="325" mass="31401">MGLLGAICLGLLVVPPPLGASVAEPGSAASAAGFGGGVASQDDEATRAAHDILASGGTSTDAAVGAAAVLAVRQPRVAGLGGGSVVVHVDASGAAAVDGCAPLSAPDAWRAAEAAWGAKEEDLDVYGAAEHLAAAPLRRALASATAHLSRTSSAVAPQSLPTERLGDLDVAGGAVGARAAHVAGDAYATVVVADRWGSLTAVVSSMGRVGGSGAVDRTTGVARGADLPALCGDALPTVLLAPGAGGQLDPLLAVAPGSARRPATADSRAAVRDVLQARTSDGSGLRDAVRAQAAPLVAVEYVRDGRVEAVGDPRGGGSAAVVHAE</sequence>
<comment type="caution">
    <text evidence="2">The sequence shown here is derived from an EMBL/GenBank/DDBJ whole genome shotgun (WGS) entry which is preliminary data.</text>
</comment>
<feature type="chain" id="PRO_5020324660" evidence="1">
    <location>
        <begin position="21"/>
        <end position="325"/>
    </location>
</feature>
<dbReference type="RefSeq" id="WP_165400265.1">
    <property type="nucleotide sequence ID" value="NZ_SGXD01000003.1"/>
</dbReference>